<dbReference type="STRING" id="484498.SAMN05421686_10481"/>
<feature type="domain" description="Methionyl-tRNA formyltransferase-like C-terminal" evidence="1">
    <location>
        <begin position="171"/>
        <end position="226"/>
    </location>
</feature>
<reference evidence="3" key="1">
    <citation type="submission" date="2017-01" db="EMBL/GenBank/DDBJ databases">
        <authorList>
            <person name="Varghese N."/>
            <person name="Submissions S."/>
        </authorList>
    </citation>
    <scope>NUCLEOTIDE SEQUENCE [LARGE SCALE GENOMIC DNA]</scope>
    <source>
        <strain evidence="3">DSM 24913</strain>
    </source>
</reference>
<keyword evidence="3" id="KW-1185">Reference proteome</keyword>
<dbReference type="AlphaFoldDB" id="A0A1N7LM61"/>
<dbReference type="Proteomes" id="UP000185639">
    <property type="component" value="Unassembled WGS sequence"/>
</dbReference>
<proteinExistence type="predicted"/>
<evidence type="ECO:0000259" key="1">
    <source>
        <dbReference type="Pfam" id="PF21553"/>
    </source>
</evidence>
<dbReference type="InterPro" id="IPR036477">
    <property type="entry name" value="Formyl_transf_N_sf"/>
</dbReference>
<protein>
    <submittedName>
        <fullName evidence="2">Methionyl-tRNA formyltransferase</fullName>
    </submittedName>
</protein>
<dbReference type="CDD" id="cd08821">
    <property type="entry name" value="FMT_core_like_1"/>
    <property type="match status" value="1"/>
</dbReference>
<dbReference type="InterPro" id="IPR049355">
    <property type="entry name" value="Formyl_trans-like_C"/>
</dbReference>
<sequence>MSTDVASAYIIASNKEWHRTSFEALKEEYEGDWYWVSTPDELLEAVTEIESPRYIFFLHWSHHVPESVWAQHECVCFHMTDLPYGRGGSPLQNLILRGHQETVLTAFRMVEAMDAGPVYAKRGLSLSGTAEQIYRRAGELSTDIIRSMIAEQPEPVDQTGEVVVFKRRTAEESEIPDGASPEILYDFIRMLDADGYPHAFSRSGQYILRYTDAELHEGELKASVVISLTGSERSTSEVKQREKP</sequence>
<dbReference type="Gene3D" id="3.10.25.20">
    <property type="match status" value="1"/>
</dbReference>
<dbReference type="RefSeq" id="WP_076514952.1">
    <property type="nucleotide sequence ID" value="NZ_FTOH01000004.1"/>
</dbReference>
<name>A0A1N7LM61_9GAMM</name>
<organism evidence="2 3">
    <name type="scientific">Thalassolituus maritimus</name>
    <dbReference type="NCBI Taxonomy" id="484498"/>
    <lineage>
        <taxon>Bacteria</taxon>
        <taxon>Pseudomonadati</taxon>
        <taxon>Pseudomonadota</taxon>
        <taxon>Gammaproteobacteria</taxon>
        <taxon>Oceanospirillales</taxon>
        <taxon>Oceanospirillaceae</taxon>
        <taxon>Thalassolituus</taxon>
    </lineage>
</organism>
<accession>A0A1N7LM61</accession>
<dbReference type="InterPro" id="IPR011034">
    <property type="entry name" value="Formyl_transferase-like_C_sf"/>
</dbReference>
<dbReference type="Gene3D" id="3.40.50.170">
    <property type="entry name" value="Formyl transferase, N-terminal domain"/>
    <property type="match status" value="1"/>
</dbReference>
<keyword evidence="2" id="KW-0808">Transferase</keyword>
<dbReference type="EMBL" id="FTOH01000004">
    <property type="protein sequence ID" value="SIS74872.1"/>
    <property type="molecule type" value="Genomic_DNA"/>
</dbReference>
<dbReference type="SUPFAM" id="SSF53328">
    <property type="entry name" value="Formyltransferase"/>
    <property type="match status" value="1"/>
</dbReference>
<dbReference type="SUPFAM" id="SSF50486">
    <property type="entry name" value="FMT C-terminal domain-like"/>
    <property type="match status" value="1"/>
</dbReference>
<evidence type="ECO:0000313" key="2">
    <source>
        <dbReference type="EMBL" id="SIS74872.1"/>
    </source>
</evidence>
<evidence type="ECO:0000313" key="3">
    <source>
        <dbReference type="Proteomes" id="UP000185639"/>
    </source>
</evidence>
<dbReference type="Pfam" id="PF21553">
    <property type="entry name" value="Formyl_trans_C_2"/>
    <property type="match status" value="1"/>
</dbReference>
<gene>
    <name evidence="2" type="ORF">SAMN05421686_10481</name>
</gene>
<dbReference type="GO" id="GO:0016740">
    <property type="term" value="F:transferase activity"/>
    <property type="evidence" value="ECO:0007669"/>
    <property type="project" value="UniProtKB-KW"/>
</dbReference>